<dbReference type="InterPro" id="IPR050475">
    <property type="entry name" value="Prenyltransferase_related"/>
</dbReference>
<dbReference type="GO" id="GO:0016765">
    <property type="term" value="F:transferase activity, transferring alkyl or aryl (other than methyl) groups"/>
    <property type="evidence" value="ECO:0007669"/>
    <property type="project" value="InterPro"/>
</dbReference>
<name>A0A6C0HCD0_9ZZZZ</name>
<feature type="transmembrane region" description="Helical" evidence="5">
    <location>
        <begin position="194"/>
        <end position="211"/>
    </location>
</feature>
<proteinExistence type="predicted"/>
<dbReference type="Gene3D" id="1.10.357.140">
    <property type="entry name" value="UbiA prenyltransferase"/>
    <property type="match status" value="1"/>
</dbReference>
<keyword evidence="3 5" id="KW-1133">Transmembrane helix</keyword>
<comment type="subcellular location">
    <subcellularLocation>
        <location evidence="1">Membrane</location>
        <topology evidence="1">Multi-pass membrane protein</topology>
    </subcellularLocation>
</comment>
<keyword evidence="2 5" id="KW-0812">Transmembrane</keyword>
<evidence type="ECO:0000256" key="3">
    <source>
        <dbReference type="ARBA" id="ARBA00022989"/>
    </source>
</evidence>
<evidence type="ECO:0008006" key="7">
    <source>
        <dbReference type="Google" id="ProtNLM"/>
    </source>
</evidence>
<evidence type="ECO:0000256" key="4">
    <source>
        <dbReference type="ARBA" id="ARBA00023136"/>
    </source>
</evidence>
<dbReference type="PANTHER" id="PTHR42723:SF1">
    <property type="entry name" value="CHLOROPHYLL SYNTHASE, CHLOROPLASTIC"/>
    <property type="match status" value="1"/>
</dbReference>
<evidence type="ECO:0000256" key="5">
    <source>
        <dbReference type="SAM" id="Phobius"/>
    </source>
</evidence>
<feature type="transmembrane region" description="Helical" evidence="5">
    <location>
        <begin position="291"/>
        <end position="311"/>
    </location>
</feature>
<dbReference type="GO" id="GO:0016020">
    <property type="term" value="C:membrane"/>
    <property type="evidence" value="ECO:0007669"/>
    <property type="project" value="UniProtKB-SubCell"/>
</dbReference>
<sequence>MLRYVWFILFIPYVFSFKTIPTENIALASSRNFVSISSYAHNINADVPPISIQEKLHQKTQGLLKLVRYKNILPATLLSFTGGYIVQPSITILLHNPSFLVGIINTVLIMCSSMIMNDLFDMKVDKINNPIRPLITGDVTVREAVATNIVILGTIHGLTYHYLSPELRTMIHLAILNITLYTPFLKKALFIKNLSCASLVGFSIYFAGFTMRTLKTPTYLQNQLLTIATRTIFFGSLFNEILLDIRDSRGDLQNGIRTIPNVFGIGNALTFAKFILHINVFWNLVHLIQLFNWRTALIYILCFTPIFKNVYQTRNEEITREMIQKIVNETNMPLLGLLFYLCFLTRV</sequence>
<dbReference type="PANTHER" id="PTHR42723">
    <property type="entry name" value="CHLOROPHYLL SYNTHASE"/>
    <property type="match status" value="1"/>
</dbReference>
<evidence type="ECO:0000256" key="1">
    <source>
        <dbReference type="ARBA" id="ARBA00004141"/>
    </source>
</evidence>
<dbReference type="Pfam" id="PF01040">
    <property type="entry name" value="UbiA"/>
    <property type="match status" value="1"/>
</dbReference>
<accession>A0A6C0HCD0</accession>
<dbReference type="InterPro" id="IPR044878">
    <property type="entry name" value="UbiA_sf"/>
</dbReference>
<feature type="transmembrane region" description="Helical" evidence="5">
    <location>
        <begin position="223"/>
        <end position="242"/>
    </location>
</feature>
<organism evidence="6">
    <name type="scientific">viral metagenome</name>
    <dbReference type="NCBI Taxonomy" id="1070528"/>
    <lineage>
        <taxon>unclassified sequences</taxon>
        <taxon>metagenomes</taxon>
        <taxon>organismal metagenomes</taxon>
    </lineage>
</organism>
<evidence type="ECO:0000313" key="6">
    <source>
        <dbReference type="EMBL" id="QHT78027.1"/>
    </source>
</evidence>
<feature type="transmembrane region" description="Helical" evidence="5">
    <location>
        <begin position="99"/>
        <end position="120"/>
    </location>
</feature>
<feature type="transmembrane region" description="Helical" evidence="5">
    <location>
        <begin position="262"/>
        <end position="285"/>
    </location>
</feature>
<protein>
    <recommendedName>
        <fullName evidence="7">UbiA prenyltransferase family protein</fullName>
    </recommendedName>
</protein>
<dbReference type="EMBL" id="MN739926">
    <property type="protein sequence ID" value="QHT78027.1"/>
    <property type="molecule type" value="Genomic_DNA"/>
</dbReference>
<keyword evidence="4 5" id="KW-0472">Membrane</keyword>
<dbReference type="InterPro" id="IPR000537">
    <property type="entry name" value="UbiA_prenyltransferase"/>
</dbReference>
<reference evidence="6" key="1">
    <citation type="journal article" date="2020" name="Nature">
        <title>Giant virus diversity and host interactions through global metagenomics.</title>
        <authorList>
            <person name="Schulz F."/>
            <person name="Roux S."/>
            <person name="Paez-Espino D."/>
            <person name="Jungbluth S."/>
            <person name="Walsh D.A."/>
            <person name="Denef V.J."/>
            <person name="McMahon K.D."/>
            <person name="Konstantinidis K.T."/>
            <person name="Eloe-Fadrosh E.A."/>
            <person name="Kyrpides N.C."/>
            <person name="Woyke T."/>
        </authorList>
    </citation>
    <scope>NUCLEOTIDE SEQUENCE</scope>
    <source>
        <strain evidence="6">GVMAG-M-3300023179-90</strain>
    </source>
</reference>
<dbReference type="AlphaFoldDB" id="A0A6C0HCD0"/>
<feature type="transmembrane region" description="Helical" evidence="5">
    <location>
        <begin position="72"/>
        <end position="93"/>
    </location>
</feature>
<evidence type="ECO:0000256" key="2">
    <source>
        <dbReference type="ARBA" id="ARBA00022692"/>
    </source>
</evidence>